<reference evidence="1 2" key="1">
    <citation type="journal article" date="2016" name="Environ. Microbiol.">
        <title>Genomic resolution of a cold subsurface aquifer community provides metabolic insights for novel microbes adapted to high CO concentrations.</title>
        <authorList>
            <person name="Probst A.J."/>
            <person name="Castelle C.J."/>
            <person name="Singh A."/>
            <person name="Brown C.T."/>
            <person name="Anantharaman K."/>
            <person name="Sharon I."/>
            <person name="Hug L.A."/>
            <person name="Burstein D."/>
            <person name="Emerson J.B."/>
            <person name="Thomas B.C."/>
            <person name="Banfield J.F."/>
        </authorList>
    </citation>
    <scope>NUCLEOTIDE SEQUENCE [LARGE SCALE GENOMIC DNA]</scope>
    <source>
        <strain evidence="1">CG2_30_54_11</strain>
    </source>
</reference>
<gene>
    <name evidence="1" type="ORF">AUK40_04195</name>
</gene>
<organism evidence="1 2">
    <name type="scientific">Candidatus Wirthbacteria bacterium CG2_30_54_11</name>
    <dbReference type="NCBI Taxonomy" id="1817892"/>
    <lineage>
        <taxon>Bacteria</taxon>
        <taxon>Candidatus Wirthbacteria</taxon>
    </lineage>
</organism>
<evidence type="ECO:0000313" key="2">
    <source>
        <dbReference type="Proteomes" id="UP000183245"/>
    </source>
</evidence>
<accession>A0A1J5IIV3</accession>
<name>A0A1J5IIV3_9BACT</name>
<protein>
    <submittedName>
        <fullName evidence="1">Uncharacterized protein</fullName>
    </submittedName>
</protein>
<evidence type="ECO:0000313" key="1">
    <source>
        <dbReference type="EMBL" id="OIP96996.1"/>
    </source>
</evidence>
<dbReference type="Proteomes" id="UP000183245">
    <property type="component" value="Unassembled WGS sequence"/>
</dbReference>
<proteinExistence type="predicted"/>
<dbReference type="EMBL" id="MNZT01000072">
    <property type="protein sequence ID" value="OIP96996.1"/>
    <property type="molecule type" value="Genomic_DNA"/>
</dbReference>
<comment type="caution">
    <text evidence="1">The sequence shown here is derived from an EMBL/GenBank/DDBJ whole genome shotgun (WGS) entry which is preliminary data.</text>
</comment>
<dbReference type="STRING" id="1817892.AUK40_04195"/>
<dbReference type="AlphaFoldDB" id="A0A1J5IIV3"/>
<sequence>MKKIRRLLDEYRYPGFEPQATLNGVFGDPQARVITLVRRQKKQDAALAAGCAGAIMTKRCD</sequence>